<feature type="transmembrane region" description="Helical" evidence="2">
    <location>
        <begin position="140"/>
        <end position="162"/>
    </location>
</feature>
<sequence length="215" mass="24134">MDNPKSQITSLIHTLCSGAPSAQQKALQEYFTPEASFSHPLCSVPSFSSVRLPVVGEVNSRWVLGCVYKWYKVLSPRVVVGVDVVVYLTTILYLSPIKESSETSASVSETKYLIKHQEDLYQSAELVKFFWPGGTKIISLWRLIATLLCIVGAMMFAPMTWMEEWGWFGNGMDVKRGQEEYGEEHKTGDRETNGVNGSRREKRRKTISGSGGKNR</sequence>
<evidence type="ECO:0000256" key="2">
    <source>
        <dbReference type="SAM" id="Phobius"/>
    </source>
</evidence>
<protein>
    <recommendedName>
        <fullName evidence="3">SigF-like NTF2-like domain-containing protein</fullName>
    </recommendedName>
</protein>
<dbReference type="PANTHER" id="PTHR35393:SF1">
    <property type="entry name" value="SNOAL-LIKE DOMAIN-CONTAINING PROTEIN"/>
    <property type="match status" value="1"/>
</dbReference>
<evidence type="ECO:0000313" key="5">
    <source>
        <dbReference type="Proteomes" id="UP000308671"/>
    </source>
</evidence>
<feature type="domain" description="SigF-like NTF2-like" evidence="3">
    <location>
        <begin position="108"/>
        <end position="157"/>
    </location>
</feature>
<dbReference type="InterPro" id="IPR057514">
    <property type="entry name" value="NTF2_SigF"/>
</dbReference>
<dbReference type="Proteomes" id="UP000308671">
    <property type="component" value="Unassembled WGS sequence"/>
</dbReference>
<dbReference type="PANTHER" id="PTHR35393">
    <property type="entry name" value="CHROMOSOME 1, WHOLE GENOME SHOTGUN SEQUENCE"/>
    <property type="match status" value="1"/>
</dbReference>
<dbReference type="Pfam" id="PF24840">
    <property type="entry name" value="NTF2_SigF"/>
    <property type="match status" value="2"/>
</dbReference>
<dbReference type="EMBL" id="PQXL01000105">
    <property type="protein sequence ID" value="THV51606.1"/>
    <property type="molecule type" value="Genomic_DNA"/>
</dbReference>
<name>A0A4V6T707_9HELO</name>
<evidence type="ECO:0000313" key="4">
    <source>
        <dbReference type="EMBL" id="THV51606.1"/>
    </source>
</evidence>
<gene>
    <name evidence="4" type="ORF">BGAL_0105g00200</name>
</gene>
<dbReference type="AlphaFoldDB" id="A0A4V6T707"/>
<feature type="region of interest" description="Disordered" evidence="1">
    <location>
        <begin position="178"/>
        <end position="215"/>
    </location>
</feature>
<proteinExistence type="predicted"/>
<keyword evidence="2" id="KW-0812">Transmembrane</keyword>
<keyword evidence="2" id="KW-0472">Membrane</keyword>
<evidence type="ECO:0000259" key="3">
    <source>
        <dbReference type="Pfam" id="PF24840"/>
    </source>
</evidence>
<dbReference type="OrthoDB" id="2344312at2759"/>
<reference evidence="4 5" key="1">
    <citation type="submission" date="2017-12" db="EMBL/GenBank/DDBJ databases">
        <title>Comparative genomics of Botrytis spp.</title>
        <authorList>
            <person name="Valero-Jimenez C.A."/>
            <person name="Tapia P."/>
            <person name="Veloso J."/>
            <person name="Silva-Moreno E."/>
            <person name="Staats M."/>
            <person name="Valdes J.H."/>
            <person name="Van Kan J.A.L."/>
        </authorList>
    </citation>
    <scope>NUCLEOTIDE SEQUENCE [LARGE SCALE GENOMIC DNA]</scope>
    <source>
        <strain evidence="4 5">MUCL435</strain>
    </source>
</reference>
<evidence type="ECO:0000256" key="1">
    <source>
        <dbReference type="SAM" id="MobiDB-lite"/>
    </source>
</evidence>
<keyword evidence="5" id="KW-1185">Reference proteome</keyword>
<feature type="domain" description="SigF-like NTF2-like" evidence="3">
    <location>
        <begin position="1"/>
        <end position="87"/>
    </location>
</feature>
<feature type="compositionally biased region" description="Basic and acidic residues" evidence="1">
    <location>
        <begin position="178"/>
        <end position="192"/>
    </location>
</feature>
<comment type="caution">
    <text evidence="4">The sequence shown here is derived from an EMBL/GenBank/DDBJ whole genome shotgun (WGS) entry which is preliminary data.</text>
</comment>
<keyword evidence="2" id="KW-1133">Transmembrane helix</keyword>
<organism evidence="4 5">
    <name type="scientific">Botrytis galanthina</name>
    <dbReference type="NCBI Taxonomy" id="278940"/>
    <lineage>
        <taxon>Eukaryota</taxon>
        <taxon>Fungi</taxon>
        <taxon>Dikarya</taxon>
        <taxon>Ascomycota</taxon>
        <taxon>Pezizomycotina</taxon>
        <taxon>Leotiomycetes</taxon>
        <taxon>Helotiales</taxon>
        <taxon>Sclerotiniaceae</taxon>
        <taxon>Botrytis</taxon>
    </lineage>
</organism>
<accession>A0A4V6T707</accession>